<proteinExistence type="inferred from homology"/>
<dbReference type="STRING" id="764103.G7DTU7"/>
<dbReference type="InParanoid" id="G7DTU7"/>
<evidence type="ECO:0000256" key="7">
    <source>
        <dbReference type="ARBA" id="ARBA00023128"/>
    </source>
</evidence>
<evidence type="ECO:0000256" key="5">
    <source>
        <dbReference type="ARBA" id="ARBA00022792"/>
    </source>
</evidence>
<comment type="function">
    <text evidence="1 9">Component of the MICOS complex, a large protein complex of the mitochondrial inner membrane that plays crucial roles in the maintenance of crista junctions, inner membrane architecture, and formation of contact sites to the outer membrane.</text>
</comment>
<dbReference type="RefSeq" id="XP_014570286.1">
    <property type="nucleotide sequence ID" value="XM_014714800.1"/>
</dbReference>
<reference evidence="10 11" key="2">
    <citation type="journal article" date="2012" name="Open Biol.">
        <title>Characteristics of nucleosomes and linker DNA regions on the genome of the basidiomycete Mixia osmundae revealed by mono- and dinucleosome mapping.</title>
        <authorList>
            <person name="Nishida H."/>
            <person name="Kondo S."/>
            <person name="Matsumoto T."/>
            <person name="Suzuki Y."/>
            <person name="Yoshikawa H."/>
            <person name="Taylor T.D."/>
            <person name="Sugiyama J."/>
        </authorList>
    </citation>
    <scope>NUCLEOTIDE SEQUENCE [LARGE SCALE GENOMIC DNA]</scope>
    <source>
        <strain evidence="11">CBS 9802 / IAM 14324 / JCM 22182 / KY 12970</strain>
    </source>
</reference>
<name>G7DTU7_MIXOS</name>
<comment type="similarity">
    <text evidence="3 9">Belongs to the MICOS complex subunit Mic10 family.</text>
</comment>
<protein>
    <recommendedName>
        <fullName evidence="9">MICOS complex subunit MIC10</fullName>
    </recommendedName>
</protein>
<keyword evidence="6" id="KW-1133">Transmembrane helix</keyword>
<keyword evidence="8" id="KW-0472">Membrane</keyword>
<comment type="subunit">
    <text evidence="9">Component of the mitochondrial contact site and cristae organizing system (MICOS) complex.</text>
</comment>
<keyword evidence="5 9" id="KW-0999">Mitochondrion inner membrane</keyword>
<dbReference type="AlphaFoldDB" id="G7DTU7"/>
<evidence type="ECO:0000256" key="4">
    <source>
        <dbReference type="ARBA" id="ARBA00022692"/>
    </source>
</evidence>
<dbReference type="GO" id="GO:0061617">
    <property type="term" value="C:MICOS complex"/>
    <property type="evidence" value="ECO:0007669"/>
    <property type="project" value="UniProtKB-UniRule"/>
</dbReference>
<keyword evidence="11" id="KW-1185">Reference proteome</keyword>
<dbReference type="PANTHER" id="PTHR21304">
    <property type="entry name" value="MICOS COMPLEX SUBUNIT MIC10"/>
    <property type="match status" value="1"/>
</dbReference>
<dbReference type="Pfam" id="PF04418">
    <property type="entry name" value="DUF543"/>
    <property type="match status" value="1"/>
</dbReference>
<evidence type="ECO:0000256" key="3">
    <source>
        <dbReference type="ARBA" id="ARBA00006792"/>
    </source>
</evidence>
<dbReference type="Proteomes" id="UP000009131">
    <property type="component" value="Unassembled WGS sequence"/>
</dbReference>
<dbReference type="EMBL" id="BABT02000026">
    <property type="protein sequence ID" value="GAA94007.1"/>
    <property type="molecule type" value="Genomic_DNA"/>
</dbReference>
<dbReference type="InterPro" id="IPR007512">
    <property type="entry name" value="Mic10"/>
</dbReference>
<organism evidence="10 11">
    <name type="scientific">Mixia osmundae (strain CBS 9802 / IAM 14324 / JCM 22182 / KY 12970)</name>
    <dbReference type="NCBI Taxonomy" id="764103"/>
    <lineage>
        <taxon>Eukaryota</taxon>
        <taxon>Fungi</taxon>
        <taxon>Dikarya</taxon>
        <taxon>Basidiomycota</taxon>
        <taxon>Pucciniomycotina</taxon>
        <taxon>Mixiomycetes</taxon>
        <taxon>Mixiales</taxon>
        <taxon>Mixiaceae</taxon>
        <taxon>Mixia</taxon>
    </lineage>
</organism>
<evidence type="ECO:0000256" key="6">
    <source>
        <dbReference type="ARBA" id="ARBA00022989"/>
    </source>
</evidence>
<dbReference type="HOGENOM" id="CLU_1532978_0_0_1"/>
<dbReference type="OrthoDB" id="1916310at2759"/>
<dbReference type="PANTHER" id="PTHR21304:SF0">
    <property type="entry name" value="MICOS COMPLEX SUBUNIT MIC10"/>
    <property type="match status" value="1"/>
</dbReference>
<evidence type="ECO:0000313" key="11">
    <source>
        <dbReference type="Proteomes" id="UP000009131"/>
    </source>
</evidence>
<evidence type="ECO:0000313" key="10">
    <source>
        <dbReference type="EMBL" id="GAA94007.1"/>
    </source>
</evidence>
<evidence type="ECO:0000256" key="2">
    <source>
        <dbReference type="ARBA" id="ARBA00004434"/>
    </source>
</evidence>
<gene>
    <name evidence="10" type="primary">Mo00654</name>
    <name evidence="10" type="ORF">E5Q_00654</name>
</gene>
<comment type="subcellular location">
    <subcellularLocation>
        <location evidence="2 9">Mitochondrion inner membrane</location>
        <topology evidence="2 9">Single-pass membrane protein</topology>
    </subcellularLocation>
</comment>
<accession>G7DTU7</accession>
<dbReference type="eggNOG" id="KOG4604">
    <property type="taxonomic scope" value="Eukaryota"/>
</dbReference>
<comment type="caution">
    <text evidence="10">The sequence shown here is derived from an EMBL/GenBank/DDBJ whole genome shotgun (WGS) entry which is preliminary data.</text>
</comment>
<reference evidence="10 11" key="1">
    <citation type="journal article" date="2011" name="J. Gen. Appl. Microbiol.">
        <title>Draft genome sequencing of the enigmatic basidiomycete Mixia osmundae.</title>
        <authorList>
            <person name="Nishida H."/>
            <person name="Nagatsuka Y."/>
            <person name="Sugiyama J."/>
        </authorList>
    </citation>
    <scope>NUCLEOTIDE SEQUENCE [LARGE SCALE GENOMIC DNA]</scope>
    <source>
        <strain evidence="11">CBS 9802 / IAM 14324 / JCM 22182 / KY 12970</strain>
    </source>
</reference>
<evidence type="ECO:0000256" key="1">
    <source>
        <dbReference type="ARBA" id="ARBA00002689"/>
    </source>
</evidence>
<sequence length="175" mass="18485">MLAGEEQRGCHSTTADCCLRTFDVELWTVDGIGWGARRNWRDCSASTATSALRAFEPRGSLGTTTAAALSWSIQPSHPSIMASSGPLNPASSPQASEGILGQKTDLAISNILVKSGLGFGVGVVLSALLFKRRAWPVIFSTGAGLGSGYSDAERIFNPAGNIPGYRISLKDKRQQ</sequence>
<keyword evidence="7 9" id="KW-0496">Mitochondrion</keyword>
<evidence type="ECO:0000256" key="9">
    <source>
        <dbReference type="RuleBase" id="RU363011"/>
    </source>
</evidence>
<keyword evidence="4" id="KW-0812">Transmembrane</keyword>
<evidence type="ECO:0000256" key="8">
    <source>
        <dbReference type="ARBA" id="ARBA00023136"/>
    </source>
</evidence>